<dbReference type="GO" id="GO:0008203">
    <property type="term" value="P:cholesterol metabolic process"/>
    <property type="evidence" value="ECO:0007669"/>
    <property type="project" value="InterPro"/>
</dbReference>
<gene>
    <name evidence="4" type="ORF">DSTB1V02_LOCUS2609</name>
</gene>
<dbReference type="AlphaFoldDB" id="A0A7R8X4F5"/>
<evidence type="ECO:0008006" key="6">
    <source>
        <dbReference type="Google" id="ProtNLM"/>
    </source>
</evidence>
<dbReference type="PANTHER" id="PTHR23025">
    <property type="entry name" value="TRIACYLGLYCEROL LIPASE"/>
    <property type="match status" value="1"/>
</dbReference>
<evidence type="ECO:0000313" key="5">
    <source>
        <dbReference type="Proteomes" id="UP000677054"/>
    </source>
</evidence>
<dbReference type="OrthoDB" id="408631at2759"/>
<evidence type="ECO:0000259" key="3">
    <source>
        <dbReference type="Pfam" id="PF07859"/>
    </source>
</evidence>
<evidence type="ECO:0000313" key="4">
    <source>
        <dbReference type="EMBL" id="CAD7242653.1"/>
    </source>
</evidence>
<feature type="domain" description="Alpha/beta hydrolase fold-3" evidence="3">
    <location>
        <begin position="719"/>
        <end position="781"/>
    </location>
</feature>
<sequence>MATLEGAEDHPAQRDSHTEMDSDEDPVLDAKSSNNLWELVEELALNNIEHFRTDESENGQRLYEGFQAFLEHLRNLRKIVPDVKQISPDFDFDSKVRGNGYRSFVMVVDACLVHCAELSRTICTKRDSTFFQKKRSMREVEAWGQVLASLTQLFEFLKRLHSWSEKGCLFPSDYHSPEELLLEATNLNQYCFYGRCLGFQFVNSMRRALKMVSLSMASFSEVYYNSGSIFSRTTQSILAGGRCWLDPEYRARRIVNLSQNATVDFCKSFWLLADSELLSQLPGVVCPAIAVNKVIAVPPEPLEMPKADSRGMVSIPIPTAHGDSRAIPCRLLSSHWREGMVSSKGENRKHMVLPTTSSLVIHCHGGGFIACTSASHEIYLREWAAKLEVPIFSIDYSLAPEAPYPRALEEVFYAYCWALRNAHLLGSTAERVVLVGDSAGGNLVNGITMKCIKLGVRIPTGIFLIYAPNLIQFIPSPSRLLCLMDPLLPFGVLMKCLKAYAGHTAEEPIFRQLQEESRLPLPIPNGSPKEVDEPNTILPVGQDMLKTSPGSGTCSPSDTESFVEVSESDMQDMATMASVSLSLASDPSPGDEKPELTSQEYVDDFLEKYVLDSETDSMGQKVHVVRAESLESDTDEHVLFEFPQDLSHSFSKRIGAAARSIKDTFTGWRSRGQPVLGIPVDRKRVSFPTLGKFPAMAANFDSLGPVSPAVEFKKFQVSRDPFISPYLASDDLLMKFPPTHLLTVHLDPCLDDCVMFAKRLRALNVQVALDILPEMLPHGFLNFSQSSKEAHAGSMECIQHIRILLGLLGTSAATP</sequence>
<protein>
    <recommendedName>
        <fullName evidence="6">Hormone-sensitive lipase</fullName>
    </recommendedName>
</protein>
<dbReference type="InterPro" id="IPR013094">
    <property type="entry name" value="AB_hydrolase_3"/>
</dbReference>
<dbReference type="PANTHER" id="PTHR23025:SF3">
    <property type="entry name" value="HORMONE-SENSITIVE LIPASE"/>
    <property type="match status" value="1"/>
</dbReference>
<dbReference type="Pfam" id="PF07859">
    <property type="entry name" value="Abhydrolase_3"/>
    <property type="match status" value="2"/>
</dbReference>
<dbReference type="Pfam" id="PF06350">
    <property type="entry name" value="HSL_N"/>
    <property type="match status" value="1"/>
</dbReference>
<dbReference type="Proteomes" id="UP000677054">
    <property type="component" value="Unassembled WGS sequence"/>
</dbReference>
<dbReference type="GO" id="GO:0004771">
    <property type="term" value="F:sterol ester esterase activity"/>
    <property type="evidence" value="ECO:0007669"/>
    <property type="project" value="TreeGrafter"/>
</dbReference>
<reference evidence="4" key="1">
    <citation type="submission" date="2020-11" db="EMBL/GenBank/DDBJ databases">
        <authorList>
            <person name="Tran Van P."/>
        </authorList>
    </citation>
    <scope>NUCLEOTIDE SEQUENCE</scope>
</reference>
<organism evidence="4">
    <name type="scientific">Darwinula stevensoni</name>
    <dbReference type="NCBI Taxonomy" id="69355"/>
    <lineage>
        <taxon>Eukaryota</taxon>
        <taxon>Metazoa</taxon>
        <taxon>Ecdysozoa</taxon>
        <taxon>Arthropoda</taxon>
        <taxon>Crustacea</taxon>
        <taxon>Oligostraca</taxon>
        <taxon>Ostracoda</taxon>
        <taxon>Podocopa</taxon>
        <taxon>Podocopida</taxon>
        <taxon>Darwinulocopina</taxon>
        <taxon>Darwinuloidea</taxon>
        <taxon>Darwinulidae</taxon>
        <taxon>Darwinula</taxon>
    </lineage>
</organism>
<dbReference type="GO" id="GO:0005829">
    <property type="term" value="C:cytosol"/>
    <property type="evidence" value="ECO:0007669"/>
    <property type="project" value="TreeGrafter"/>
</dbReference>
<dbReference type="GO" id="GO:0004806">
    <property type="term" value="F:triacylglycerol lipase activity"/>
    <property type="evidence" value="ECO:0007669"/>
    <property type="project" value="TreeGrafter"/>
</dbReference>
<dbReference type="InterPro" id="IPR029058">
    <property type="entry name" value="AB_hydrolase_fold"/>
</dbReference>
<dbReference type="SUPFAM" id="SSF53474">
    <property type="entry name" value="alpha/beta-Hydrolases"/>
    <property type="match status" value="1"/>
</dbReference>
<dbReference type="GO" id="GO:0019433">
    <property type="term" value="P:triglyceride catabolic process"/>
    <property type="evidence" value="ECO:0007669"/>
    <property type="project" value="TreeGrafter"/>
</dbReference>
<feature type="region of interest" description="Disordered" evidence="1">
    <location>
        <begin position="1"/>
        <end position="28"/>
    </location>
</feature>
<proteinExistence type="predicted"/>
<dbReference type="EMBL" id="LR899816">
    <property type="protein sequence ID" value="CAD7242653.1"/>
    <property type="molecule type" value="Genomic_DNA"/>
</dbReference>
<accession>A0A7R8X4F5</accession>
<evidence type="ECO:0000259" key="2">
    <source>
        <dbReference type="Pfam" id="PF06350"/>
    </source>
</evidence>
<dbReference type="Gene3D" id="3.40.50.1820">
    <property type="entry name" value="alpha/beta hydrolase"/>
    <property type="match status" value="2"/>
</dbReference>
<feature type="compositionally biased region" description="Basic and acidic residues" evidence="1">
    <location>
        <begin position="7"/>
        <end position="20"/>
    </location>
</feature>
<name>A0A7R8X4F5_9CRUS</name>
<dbReference type="InterPro" id="IPR010468">
    <property type="entry name" value="HSL_N"/>
</dbReference>
<feature type="domain" description="Alpha/beta hydrolase fold-3" evidence="3">
    <location>
        <begin position="360"/>
        <end position="515"/>
    </location>
</feature>
<keyword evidence="5" id="KW-1185">Reference proteome</keyword>
<evidence type="ECO:0000256" key="1">
    <source>
        <dbReference type="SAM" id="MobiDB-lite"/>
    </source>
</evidence>
<dbReference type="EMBL" id="CAJPEV010000299">
    <property type="protein sequence ID" value="CAG0883655.1"/>
    <property type="molecule type" value="Genomic_DNA"/>
</dbReference>
<feature type="domain" description="Hormone-sensitive lipase N-terminal" evidence="2">
    <location>
        <begin position="37"/>
        <end position="341"/>
    </location>
</feature>